<accession>A0ABR2IZP7</accession>
<evidence type="ECO:0000256" key="2">
    <source>
        <dbReference type="ARBA" id="ARBA00009997"/>
    </source>
</evidence>
<dbReference type="Pfam" id="PF04029">
    <property type="entry name" value="2-ph_phosp"/>
    <property type="match status" value="1"/>
</dbReference>
<name>A0ABR2IZP7_9EUKA</name>
<comment type="catalytic activity">
    <reaction evidence="6">
        <text>(2R)-O-phospho-3-sulfolactate + H2O = (2R)-3-sulfolactate + phosphate</text>
        <dbReference type="Rhea" id="RHEA:23416"/>
        <dbReference type="ChEBI" id="CHEBI:15377"/>
        <dbReference type="ChEBI" id="CHEBI:15597"/>
        <dbReference type="ChEBI" id="CHEBI:43474"/>
        <dbReference type="ChEBI" id="CHEBI:58738"/>
        <dbReference type="EC" id="3.1.3.71"/>
    </reaction>
</comment>
<dbReference type="Proteomes" id="UP001470230">
    <property type="component" value="Unassembled WGS sequence"/>
</dbReference>
<dbReference type="EMBL" id="JAPFFF010000014">
    <property type="protein sequence ID" value="KAK8870719.1"/>
    <property type="molecule type" value="Genomic_DNA"/>
</dbReference>
<sequence>MNIRVYTTAQEAQAVDVTGCTAVVIDVLRATTVIPTALHRGAKSIIPVVSPEDAFKYRQQHPNENVLLGGERGMKLIDGFDLDNSPHSFKKEIIDGREIVMTTTNGTLALNTAKKAKITYVVSFANIKKSLQKIIDSKTDVTIICSGTEGNFSLEDGLCAGMIVDTLFKLGNYKATDLALSLRLTYLASINDIKAACFDGEHCMRLIRNGFAADVDFCFDTSNDFEAVVYDGHQATICK</sequence>
<evidence type="ECO:0000313" key="7">
    <source>
        <dbReference type="EMBL" id="KAK8870719.1"/>
    </source>
</evidence>
<dbReference type="EC" id="3.1.3.71" evidence="3"/>
<evidence type="ECO:0000256" key="1">
    <source>
        <dbReference type="ARBA" id="ARBA00001946"/>
    </source>
</evidence>
<evidence type="ECO:0000256" key="5">
    <source>
        <dbReference type="ARBA" id="ARBA00022842"/>
    </source>
</evidence>
<protein>
    <recommendedName>
        <fullName evidence="3">2-phosphosulfolactate phosphatase</fullName>
        <ecNumber evidence="3">3.1.3.71</ecNumber>
    </recommendedName>
</protein>
<dbReference type="InterPro" id="IPR036702">
    <property type="entry name" value="ComB-like_sf"/>
</dbReference>
<comment type="cofactor">
    <cofactor evidence="1">
        <name>Mg(2+)</name>
        <dbReference type="ChEBI" id="CHEBI:18420"/>
    </cofactor>
</comment>
<evidence type="ECO:0000256" key="3">
    <source>
        <dbReference type="ARBA" id="ARBA00012953"/>
    </source>
</evidence>
<keyword evidence="5" id="KW-0460">Magnesium</keyword>
<keyword evidence="4" id="KW-0378">Hydrolase</keyword>
<organism evidence="7 8">
    <name type="scientific">Tritrichomonas musculus</name>
    <dbReference type="NCBI Taxonomy" id="1915356"/>
    <lineage>
        <taxon>Eukaryota</taxon>
        <taxon>Metamonada</taxon>
        <taxon>Parabasalia</taxon>
        <taxon>Tritrichomonadida</taxon>
        <taxon>Tritrichomonadidae</taxon>
        <taxon>Tritrichomonas</taxon>
    </lineage>
</organism>
<comment type="similarity">
    <text evidence="2">Belongs to the ComB family.</text>
</comment>
<keyword evidence="8" id="KW-1185">Reference proteome</keyword>
<evidence type="ECO:0000256" key="4">
    <source>
        <dbReference type="ARBA" id="ARBA00022801"/>
    </source>
</evidence>
<dbReference type="SUPFAM" id="SSF142823">
    <property type="entry name" value="ComB-like"/>
    <property type="match status" value="1"/>
</dbReference>
<gene>
    <name evidence="7" type="ORF">M9Y10_008606</name>
</gene>
<evidence type="ECO:0000313" key="8">
    <source>
        <dbReference type="Proteomes" id="UP001470230"/>
    </source>
</evidence>
<proteinExistence type="inferred from homology"/>
<dbReference type="InterPro" id="IPR005238">
    <property type="entry name" value="ComB-like"/>
</dbReference>
<reference evidence="7 8" key="1">
    <citation type="submission" date="2024-04" db="EMBL/GenBank/DDBJ databases">
        <title>Tritrichomonas musculus Genome.</title>
        <authorList>
            <person name="Alves-Ferreira E."/>
            <person name="Grigg M."/>
            <person name="Lorenzi H."/>
            <person name="Galac M."/>
        </authorList>
    </citation>
    <scope>NUCLEOTIDE SEQUENCE [LARGE SCALE GENOMIC DNA]</scope>
    <source>
        <strain evidence="7 8">EAF2021</strain>
    </source>
</reference>
<dbReference type="PANTHER" id="PTHR37311">
    <property type="entry name" value="2-PHOSPHOSULFOLACTATE PHOSPHATASE-RELATED"/>
    <property type="match status" value="1"/>
</dbReference>
<dbReference type="Gene3D" id="3.90.1560.10">
    <property type="entry name" value="ComB-like"/>
    <property type="match status" value="1"/>
</dbReference>
<evidence type="ECO:0000256" key="6">
    <source>
        <dbReference type="ARBA" id="ARBA00033711"/>
    </source>
</evidence>
<comment type="caution">
    <text evidence="7">The sequence shown here is derived from an EMBL/GenBank/DDBJ whole genome shotgun (WGS) entry which is preliminary data.</text>
</comment>
<dbReference type="PANTHER" id="PTHR37311:SF1">
    <property type="entry name" value="2-PHOSPHOSULFOLACTATE PHOSPHATASE-RELATED"/>
    <property type="match status" value="1"/>
</dbReference>